<keyword evidence="5 6" id="KW-0472">Membrane</keyword>
<dbReference type="PANTHER" id="PTHR32322:SF2">
    <property type="entry name" value="EAMA DOMAIN-CONTAINING PROTEIN"/>
    <property type="match status" value="1"/>
</dbReference>
<evidence type="ECO:0000256" key="1">
    <source>
        <dbReference type="ARBA" id="ARBA00004141"/>
    </source>
</evidence>
<evidence type="ECO:0000256" key="4">
    <source>
        <dbReference type="ARBA" id="ARBA00022989"/>
    </source>
</evidence>
<evidence type="ECO:0000256" key="2">
    <source>
        <dbReference type="ARBA" id="ARBA00007362"/>
    </source>
</evidence>
<evidence type="ECO:0000256" key="6">
    <source>
        <dbReference type="SAM" id="Phobius"/>
    </source>
</evidence>
<dbReference type="STRING" id="48936.NJ75_03792"/>
<dbReference type="InterPro" id="IPR000620">
    <property type="entry name" value="EamA_dom"/>
</dbReference>
<feature type="transmembrane region" description="Helical" evidence="6">
    <location>
        <begin position="52"/>
        <end position="70"/>
    </location>
</feature>
<protein>
    <submittedName>
        <fullName evidence="8">Putative permease</fullName>
    </submittedName>
</protein>
<accession>A0A0B9A2F5</accession>
<dbReference type="InterPro" id="IPR050638">
    <property type="entry name" value="AA-Vitamin_Transporters"/>
</dbReference>
<feature type="transmembrane region" description="Helical" evidence="6">
    <location>
        <begin position="138"/>
        <end position="155"/>
    </location>
</feature>
<feature type="domain" description="EamA" evidence="7">
    <location>
        <begin position="26"/>
        <end position="154"/>
    </location>
</feature>
<feature type="transmembrane region" description="Helical" evidence="6">
    <location>
        <begin position="20"/>
        <end position="40"/>
    </location>
</feature>
<feature type="transmembrane region" description="Helical" evidence="6">
    <location>
        <begin position="167"/>
        <end position="187"/>
    </location>
</feature>
<dbReference type="GO" id="GO:0016020">
    <property type="term" value="C:membrane"/>
    <property type="evidence" value="ECO:0007669"/>
    <property type="project" value="UniProtKB-SubCell"/>
</dbReference>
<evidence type="ECO:0000259" key="7">
    <source>
        <dbReference type="Pfam" id="PF00892"/>
    </source>
</evidence>
<reference evidence="8 9" key="1">
    <citation type="submission" date="2014-10" db="EMBL/GenBank/DDBJ databases">
        <title>Draft genome sequence of Novosphingobium subterraneum DSM 12447.</title>
        <authorList>
            <person name="Gan H.M."/>
            <person name="Gan H.Y."/>
            <person name="Savka M.A."/>
        </authorList>
    </citation>
    <scope>NUCLEOTIDE SEQUENCE [LARGE SCALE GENOMIC DNA]</scope>
    <source>
        <strain evidence="8 9">DSM 12447</strain>
    </source>
</reference>
<evidence type="ECO:0000313" key="9">
    <source>
        <dbReference type="Proteomes" id="UP000031338"/>
    </source>
</evidence>
<dbReference type="PANTHER" id="PTHR32322">
    <property type="entry name" value="INNER MEMBRANE TRANSPORTER"/>
    <property type="match status" value="1"/>
</dbReference>
<organism evidence="8 9">
    <name type="scientific">Novosphingobium subterraneum</name>
    <dbReference type="NCBI Taxonomy" id="48936"/>
    <lineage>
        <taxon>Bacteria</taxon>
        <taxon>Pseudomonadati</taxon>
        <taxon>Pseudomonadota</taxon>
        <taxon>Alphaproteobacteria</taxon>
        <taxon>Sphingomonadales</taxon>
        <taxon>Sphingomonadaceae</taxon>
        <taxon>Novosphingobium</taxon>
    </lineage>
</organism>
<dbReference type="Proteomes" id="UP000031338">
    <property type="component" value="Unassembled WGS sequence"/>
</dbReference>
<feature type="transmembrane region" description="Helical" evidence="6">
    <location>
        <begin position="232"/>
        <end position="252"/>
    </location>
</feature>
<dbReference type="AlphaFoldDB" id="A0A0B9A2F5"/>
<dbReference type="InterPro" id="IPR037185">
    <property type="entry name" value="EmrE-like"/>
</dbReference>
<evidence type="ECO:0000256" key="3">
    <source>
        <dbReference type="ARBA" id="ARBA00022692"/>
    </source>
</evidence>
<feature type="transmembrane region" description="Helical" evidence="6">
    <location>
        <begin position="107"/>
        <end position="131"/>
    </location>
</feature>
<feature type="transmembrane region" description="Helical" evidence="6">
    <location>
        <begin position="82"/>
        <end position="101"/>
    </location>
</feature>
<dbReference type="EMBL" id="JRVC01000022">
    <property type="protein sequence ID" value="KHS43482.1"/>
    <property type="molecule type" value="Genomic_DNA"/>
</dbReference>
<comment type="subcellular location">
    <subcellularLocation>
        <location evidence="1">Membrane</location>
        <topology evidence="1">Multi-pass membrane protein</topology>
    </subcellularLocation>
</comment>
<sequence length="312" mass="33437">MTETGQAGHELPGQAKFWQWDVAGPFFLVALIWGSTWLVIKDQIGSVPPSWSVTWRFTAAAIGMAALALVRRESLRVSDSTLKVAALLGLLQFVMNFQFVYRAEHHLTSGIVAVFFALLIVPNSLLAWIVLKQPVTRGFLVGSAVAGAGIALLLLHEYRMAPPEGQVLTGIALTTAALFSASSANVLQASPMARGTPMIPMLAWAMLFGAAMDGAFAWAVEGPPQFDMRPGYIFGVLYLGLIGSVVTFPLYFRLLQRLGAGRGAYNGVLVPVVAMLLSTAFEGYRWSVLALAGSALAMLGLVLALRARSPSR</sequence>
<comment type="similarity">
    <text evidence="2">Belongs to the EamA transporter family.</text>
</comment>
<dbReference type="Pfam" id="PF00892">
    <property type="entry name" value="EamA"/>
    <property type="match status" value="2"/>
</dbReference>
<keyword evidence="9" id="KW-1185">Reference proteome</keyword>
<feature type="transmembrane region" description="Helical" evidence="6">
    <location>
        <begin position="287"/>
        <end position="305"/>
    </location>
</feature>
<keyword evidence="4 6" id="KW-1133">Transmembrane helix</keyword>
<name>A0A0B9A2F5_9SPHN</name>
<gene>
    <name evidence="8" type="ORF">NJ75_03792</name>
</gene>
<comment type="caution">
    <text evidence="8">The sequence shown here is derived from an EMBL/GenBank/DDBJ whole genome shotgun (WGS) entry which is preliminary data.</text>
</comment>
<feature type="domain" description="EamA" evidence="7">
    <location>
        <begin position="170"/>
        <end position="305"/>
    </location>
</feature>
<feature type="transmembrane region" description="Helical" evidence="6">
    <location>
        <begin position="264"/>
        <end position="281"/>
    </location>
</feature>
<dbReference type="PATRIC" id="fig|48936.3.peg.3829"/>
<feature type="transmembrane region" description="Helical" evidence="6">
    <location>
        <begin position="199"/>
        <end position="220"/>
    </location>
</feature>
<proteinExistence type="inferred from homology"/>
<dbReference type="SUPFAM" id="SSF103481">
    <property type="entry name" value="Multidrug resistance efflux transporter EmrE"/>
    <property type="match status" value="2"/>
</dbReference>
<evidence type="ECO:0000313" key="8">
    <source>
        <dbReference type="EMBL" id="KHS43482.1"/>
    </source>
</evidence>
<evidence type="ECO:0000256" key="5">
    <source>
        <dbReference type="ARBA" id="ARBA00023136"/>
    </source>
</evidence>
<keyword evidence="3 6" id="KW-0812">Transmembrane</keyword>